<sequence>MLWTLGSSFWLPHLVLAIILIQVNLGLICPQALFQNSACFFRYFTGNCNLAILFLQLTSGFHFAV</sequence>
<feature type="signal peptide" evidence="1">
    <location>
        <begin position="1"/>
        <end position="17"/>
    </location>
</feature>
<organism evidence="2">
    <name type="scientific">Anguilla anguilla</name>
    <name type="common">European freshwater eel</name>
    <name type="synonym">Muraena anguilla</name>
    <dbReference type="NCBI Taxonomy" id="7936"/>
    <lineage>
        <taxon>Eukaryota</taxon>
        <taxon>Metazoa</taxon>
        <taxon>Chordata</taxon>
        <taxon>Craniata</taxon>
        <taxon>Vertebrata</taxon>
        <taxon>Euteleostomi</taxon>
        <taxon>Actinopterygii</taxon>
        <taxon>Neopterygii</taxon>
        <taxon>Teleostei</taxon>
        <taxon>Anguilliformes</taxon>
        <taxon>Anguillidae</taxon>
        <taxon>Anguilla</taxon>
    </lineage>
</organism>
<reference evidence="2" key="2">
    <citation type="journal article" date="2015" name="Fish Shellfish Immunol.">
        <title>Early steps in the European eel (Anguilla anguilla)-Vibrio vulnificus interaction in the gills: Role of the RtxA13 toxin.</title>
        <authorList>
            <person name="Callol A."/>
            <person name="Pajuelo D."/>
            <person name="Ebbesson L."/>
            <person name="Teles M."/>
            <person name="MacKenzie S."/>
            <person name="Amaro C."/>
        </authorList>
    </citation>
    <scope>NUCLEOTIDE SEQUENCE</scope>
</reference>
<feature type="chain" id="PRO_5002434681" description="G-protein coupled receptors family 1 profile domain-containing protein" evidence="1">
    <location>
        <begin position="18"/>
        <end position="65"/>
    </location>
</feature>
<evidence type="ECO:0000256" key="1">
    <source>
        <dbReference type="SAM" id="SignalP"/>
    </source>
</evidence>
<evidence type="ECO:0008006" key="3">
    <source>
        <dbReference type="Google" id="ProtNLM"/>
    </source>
</evidence>
<reference evidence="2" key="1">
    <citation type="submission" date="2014-11" db="EMBL/GenBank/DDBJ databases">
        <authorList>
            <person name="Amaro Gonzalez C."/>
        </authorList>
    </citation>
    <scope>NUCLEOTIDE SEQUENCE</scope>
</reference>
<evidence type="ECO:0000313" key="2">
    <source>
        <dbReference type="EMBL" id="JAH91796.1"/>
    </source>
</evidence>
<dbReference type="AlphaFoldDB" id="A0A0E9WNE1"/>
<proteinExistence type="predicted"/>
<keyword evidence="1" id="KW-0732">Signal</keyword>
<dbReference type="EMBL" id="GBXM01016781">
    <property type="protein sequence ID" value="JAH91796.1"/>
    <property type="molecule type" value="Transcribed_RNA"/>
</dbReference>
<protein>
    <recommendedName>
        <fullName evidence="3">G-protein coupled receptors family 1 profile domain-containing protein</fullName>
    </recommendedName>
</protein>
<name>A0A0E9WNE1_ANGAN</name>
<accession>A0A0E9WNE1</accession>